<organism evidence="1 6">
    <name type="scientific">Phytophthora cactorum</name>
    <dbReference type="NCBI Taxonomy" id="29920"/>
    <lineage>
        <taxon>Eukaryota</taxon>
        <taxon>Sar</taxon>
        <taxon>Stramenopiles</taxon>
        <taxon>Oomycota</taxon>
        <taxon>Peronosporomycetes</taxon>
        <taxon>Peronosporales</taxon>
        <taxon>Peronosporaceae</taxon>
        <taxon>Phytophthora</taxon>
    </lineage>
</organism>
<dbReference type="Proteomes" id="UP000760860">
    <property type="component" value="Unassembled WGS sequence"/>
</dbReference>
<evidence type="ECO:0000313" key="3">
    <source>
        <dbReference type="EMBL" id="KAG2899260.1"/>
    </source>
</evidence>
<accession>A0A8T0XTL9</accession>
<evidence type="ECO:0000313" key="6">
    <source>
        <dbReference type="Proteomes" id="UP000735874"/>
    </source>
</evidence>
<dbReference type="Proteomes" id="UP000697107">
    <property type="component" value="Unassembled WGS sequence"/>
</dbReference>
<dbReference type="EMBL" id="RCML01001113">
    <property type="protein sequence ID" value="KAG2965378.1"/>
    <property type="molecule type" value="Genomic_DNA"/>
</dbReference>
<dbReference type="EMBL" id="RCMG01004818">
    <property type="protein sequence ID" value="KAG2793158.1"/>
    <property type="molecule type" value="Genomic_DNA"/>
</dbReference>
<evidence type="ECO:0000313" key="2">
    <source>
        <dbReference type="EMBL" id="KAG2887801.1"/>
    </source>
</evidence>
<dbReference type="Proteomes" id="UP000735874">
    <property type="component" value="Unassembled WGS sequence"/>
</dbReference>
<dbReference type="AlphaFoldDB" id="A0A8T0XTL9"/>
<dbReference type="EMBL" id="RCMK01001214">
    <property type="protein sequence ID" value="KAG2899260.1"/>
    <property type="molecule type" value="Genomic_DNA"/>
</dbReference>
<protein>
    <submittedName>
        <fullName evidence="1">Uncharacterized protein</fullName>
    </submittedName>
</protein>
<evidence type="ECO:0000313" key="4">
    <source>
        <dbReference type="EMBL" id="KAG2965378.1"/>
    </source>
</evidence>
<sequence>MVEIRPASSSPLMLALVLAGLPSWGGPVSGGSA</sequence>
<proteinExistence type="predicted"/>
<evidence type="ECO:0000313" key="5">
    <source>
        <dbReference type="EMBL" id="KAG3185438.1"/>
    </source>
</evidence>
<evidence type="ECO:0000313" key="1">
    <source>
        <dbReference type="EMBL" id="KAG2793158.1"/>
    </source>
</evidence>
<comment type="caution">
    <text evidence="1">The sequence shown here is derived from an EMBL/GenBank/DDBJ whole genome shotgun (WGS) entry which is preliminary data.</text>
</comment>
<reference evidence="1" key="1">
    <citation type="submission" date="2018-10" db="EMBL/GenBank/DDBJ databases">
        <title>Effector identification in a new, highly contiguous assembly of the strawberry crown rot pathogen Phytophthora cactorum.</title>
        <authorList>
            <person name="Armitage A.D."/>
            <person name="Nellist C.F."/>
            <person name="Bates H."/>
            <person name="Vickerstaff R.J."/>
            <person name="Harrison R.J."/>
        </authorList>
    </citation>
    <scope>NUCLEOTIDE SEQUENCE</scope>
    <source>
        <strain evidence="1">15-7</strain>
        <strain evidence="2">4032</strain>
        <strain evidence="3">4040</strain>
        <strain evidence="4">P415</strain>
        <strain evidence="5">P421</strain>
    </source>
</reference>
<dbReference type="Proteomes" id="UP000774804">
    <property type="component" value="Unassembled WGS sequence"/>
</dbReference>
<dbReference type="EMBL" id="RCMV01005533">
    <property type="protein sequence ID" value="KAG3185438.1"/>
    <property type="molecule type" value="Genomic_DNA"/>
</dbReference>
<gene>
    <name evidence="1" type="ORF">PC113_g25575</name>
    <name evidence="2" type="ORF">PC115_g20233</name>
    <name evidence="3" type="ORF">PC117_g22315</name>
    <name evidence="4" type="ORF">PC118_g19789</name>
    <name evidence="5" type="ORF">PC129_g25283</name>
</gene>
<name>A0A8T0XTL9_9STRA</name>
<dbReference type="EMBL" id="RCMI01001250">
    <property type="protein sequence ID" value="KAG2887801.1"/>
    <property type="molecule type" value="Genomic_DNA"/>
</dbReference>
<dbReference type="Proteomes" id="UP000736787">
    <property type="component" value="Unassembled WGS sequence"/>
</dbReference>